<dbReference type="InterPro" id="IPR011047">
    <property type="entry name" value="Quinoprotein_ADH-like_sf"/>
</dbReference>
<evidence type="ECO:0000313" key="2">
    <source>
        <dbReference type="EMBL" id="TYT63660.1"/>
    </source>
</evidence>
<dbReference type="InterPro" id="IPR015943">
    <property type="entry name" value="WD40/YVTN_repeat-like_dom_sf"/>
</dbReference>
<dbReference type="Proteomes" id="UP000324104">
    <property type="component" value="Unassembled WGS sequence"/>
</dbReference>
<dbReference type="SMART" id="SM00564">
    <property type="entry name" value="PQQ"/>
    <property type="match status" value="6"/>
</dbReference>
<evidence type="ECO:0000259" key="1">
    <source>
        <dbReference type="Pfam" id="PF13360"/>
    </source>
</evidence>
<dbReference type="PANTHER" id="PTHR34512:SF30">
    <property type="entry name" value="OUTER MEMBRANE PROTEIN ASSEMBLY FACTOR BAMB"/>
    <property type="match status" value="1"/>
</dbReference>
<name>A0A5D5AVR0_9EURY</name>
<proteinExistence type="predicted"/>
<accession>A0A5D5AVR0</accession>
<dbReference type="Pfam" id="PF13360">
    <property type="entry name" value="PQQ_2"/>
    <property type="match status" value="2"/>
</dbReference>
<dbReference type="Gene3D" id="2.40.128.630">
    <property type="match status" value="1"/>
</dbReference>
<sequence length="369" mass="39472">MTEWTQFKADRRNVGIVPDVEGPYRIEEGWTADLTGSAGSPVLDRDTVFVGTDRGNLYALETDTGRRRWVLETIEPTDWAPVATRERVCFGTSGGTVRAADPATGDELWKTDLPAPLTTPLSRSGGRLYAGHEDGLSALEAETGELVWTFETDAPVAGTPAVDDDREWSGARVFVGAQDETAIAVDAETGEECWTVPTDGAVTGGPTVADGRVYVADDGGTLLALGGDTGQTWFTYQVRGSLTSSATVLVDDELEDGGTTFVGADDGYLHVTDTTFGRRKVRGWLFSKKGVGLDGPVRSDPVVVGDVVCVGDATGSLYGIDAEEFDHLWYHALAAPITATPAVGDRSLYVGCEDERLYRLEWTPGEPKP</sequence>
<dbReference type="Gene3D" id="2.40.10.480">
    <property type="match status" value="1"/>
</dbReference>
<protein>
    <submittedName>
        <fullName evidence="2">PQQ-binding-like beta-propeller repeat protein</fullName>
    </submittedName>
</protein>
<dbReference type="PANTHER" id="PTHR34512">
    <property type="entry name" value="CELL SURFACE PROTEIN"/>
    <property type="match status" value="1"/>
</dbReference>
<dbReference type="InterPro" id="IPR002372">
    <property type="entry name" value="PQQ_rpt_dom"/>
</dbReference>
<organism evidence="2 3">
    <name type="scientific">Natrialba swarupiae</name>
    <dbReference type="NCBI Taxonomy" id="2448032"/>
    <lineage>
        <taxon>Archaea</taxon>
        <taxon>Methanobacteriati</taxon>
        <taxon>Methanobacteriota</taxon>
        <taxon>Stenosarchaea group</taxon>
        <taxon>Halobacteria</taxon>
        <taxon>Halobacteriales</taxon>
        <taxon>Natrialbaceae</taxon>
        <taxon>Natrialba</taxon>
    </lineage>
</organism>
<dbReference type="SUPFAM" id="SSF50998">
    <property type="entry name" value="Quinoprotein alcohol dehydrogenase-like"/>
    <property type="match status" value="2"/>
</dbReference>
<dbReference type="Gene3D" id="2.130.10.10">
    <property type="entry name" value="YVTN repeat-like/Quinoprotein amine dehydrogenase"/>
    <property type="match status" value="1"/>
</dbReference>
<comment type="caution">
    <text evidence="2">The sequence shown here is derived from an EMBL/GenBank/DDBJ whole genome shotgun (WGS) entry which is preliminary data.</text>
</comment>
<gene>
    <name evidence="2" type="ORF">FYC77_00060</name>
</gene>
<reference evidence="2 3" key="1">
    <citation type="submission" date="2019-08" db="EMBL/GenBank/DDBJ databases">
        <title>Archaea genome.</title>
        <authorList>
            <person name="Kajale S."/>
            <person name="Shouche Y."/>
            <person name="Deshpande N."/>
            <person name="Sharma A."/>
        </authorList>
    </citation>
    <scope>NUCLEOTIDE SEQUENCE [LARGE SCALE GENOMIC DNA]</scope>
    <source>
        <strain evidence="2 3">ESP3B_9</strain>
    </source>
</reference>
<dbReference type="InterPro" id="IPR018391">
    <property type="entry name" value="PQQ_b-propeller_rpt"/>
</dbReference>
<feature type="domain" description="Pyrrolo-quinoline quinone repeat" evidence="1">
    <location>
        <begin position="94"/>
        <end position="166"/>
    </location>
</feature>
<dbReference type="EMBL" id="VTAW01000001">
    <property type="protein sequence ID" value="TYT63660.1"/>
    <property type="molecule type" value="Genomic_DNA"/>
</dbReference>
<dbReference type="AlphaFoldDB" id="A0A5D5AVR0"/>
<keyword evidence="3" id="KW-1185">Reference proteome</keyword>
<feature type="domain" description="Pyrrolo-quinoline quinone repeat" evidence="1">
    <location>
        <begin position="169"/>
        <end position="363"/>
    </location>
</feature>
<dbReference type="RefSeq" id="WP_149079468.1">
    <property type="nucleotide sequence ID" value="NZ_VTAW01000001.1"/>
</dbReference>
<evidence type="ECO:0000313" key="3">
    <source>
        <dbReference type="Proteomes" id="UP000324104"/>
    </source>
</evidence>